<name>A0AAN8S3G5_POLSC</name>
<organism evidence="2 3">
    <name type="scientific">Polyplax serrata</name>
    <name type="common">Common mouse louse</name>
    <dbReference type="NCBI Taxonomy" id="468196"/>
    <lineage>
        <taxon>Eukaryota</taxon>
        <taxon>Metazoa</taxon>
        <taxon>Ecdysozoa</taxon>
        <taxon>Arthropoda</taxon>
        <taxon>Hexapoda</taxon>
        <taxon>Insecta</taxon>
        <taxon>Pterygota</taxon>
        <taxon>Neoptera</taxon>
        <taxon>Paraneoptera</taxon>
        <taxon>Psocodea</taxon>
        <taxon>Troctomorpha</taxon>
        <taxon>Phthiraptera</taxon>
        <taxon>Anoplura</taxon>
        <taxon>Polyplacidae</taxon>
        <taxon>Polyplax</taxon>
    </lineage>
</organism>
<protein>
    <submittedName>
        <fullName evidence="2">Uncharacterized protein</fullName>
    </submittedName>
</protein>
<reference evidence="2 3" key="1">
    <citation type="submission" date="2023-10" db="EMBL/GenBank/DDBJ databases">
        <title>Genomes of two closely related lineages of the louse Polyplax serrata with different host specificities.</title>
        <authorList>
            <person name="Martinu J."/>
            <person name="Tarabai H."/>
            <person name="Stefka J."/>
            <person name="Hypsa V."/>
        </authorList>
    </citation>
    <scope>NUCLEOTIDE SEQUENCE [LARGE SCALE GENOMIC DNA]</scope>
    <source>
        <strain evidence="2">HR10_N</strain>
    </source>
</reference>
<feature type="region of interest" description="Disordered" evidence="1">
    <location>
        <begin position="40"/>
        <end position="86"/>
    </location>
</feature>
<gene>
    <name evidence="2" type="ORF">RUM43_014805</name>
</gene>
<dbReference type="AlphaFoldDB" id="A0AAN8S3G5"/>
<proteinExistence type="predicted"/>
<evidence type="ECO:0000313" key="2">
    <source>
        <dbReference type="EMBL" id="KAK6630460.1"/>
    </source>
</evidence>
<dbReference type="EMBL" id="JAWJWE010000011">
    <property type="protein sequence ID" value="KAK6630460.1"/>
    <property type="molecule type" value="Genomic_DNA"/>
</dbReference>
<accession>A0AAN8S3G5</accession>
<sequence length="107" mass="11815">MNPLKRIHIAFCDIGLSPKKKEKPKKNMRKTQMVQLLERTTRGVGKSLNQDVAEKGKCCPPSPSGTSGEEDPFPVPSAGIKSGNGHNNLLINYEKPWCSQQQTNLLV</sequence>
<evidence type="ECO:0000256" key="1">
    <source>
        <dbReference type="SAM" id="MobiDB-lite"/>
    </source>
</evidence>
<evidence type="ECO:0000313" key="3">
    <source>
        <dbReference type="Proteomes" id="UP001372834"/>
    </source>
</evidence>
<comment type="caution">
    <text evidence="2">The sequence shown here is derived from an EMBL/GenBank/DDBJ whole genome shotgun (WGS) entry which is preliminary data.</text>
</comment>
<dbReference type="Proteomes" id="UP001372834">
    <property type="component" value="Unassembled WGS sequence"/>
</dbReference>